<name>A0ABS9L110_9BACT</name>
<dbReference type="Gene3D" id="2.180.10.10">
    <property type="entry name" value="RHS repeat-associated core"/>
    <property type="match status" value="1"/>
</dbReference>
<dbReference type="Proteomes" id="UP001165367">
    <property type="component" value="Unassembled WGS sequence"/>
</dbReference>
<gene>
    <name evidence="1" type="ORF">LZZ85_28085</name>
</gene>
<keyword evidence="2" id="KW-1185">Reference proteome</keyword>
<sequence>GLTMAGISSKALSFGEPENKNEKFQGQPLDDDLGLNWYGFKYRNHDPQIGRFIQIDPLANDYVYNSPYAFSENQVTRHIELEGLEKLDSNDPRVRAMMSSGTQKQMESFNKNAPQAVEVTLSIGPGLGFSAQIPGGKLKAGIGGPQVSVTTNLGGETTAEGNLASMGVKAEVGVVGWKAGMIAVDAQVKDGNLVINPFNGGADFSFSASKKIEDKGSKTSGEATVSGMDPAVSVGAHIMAVGVEVKANLVAAGNAVANFFGAIGEYGKALAQDATKLFGGKSPEGPK</sequence>
<protein>
    <recommendedName>
        <fullName evidence="3">RHS repeat-associated core domain-containing protein</fullName>
    </recommendedName>
</protein>
<feature type="non-terminal residue" evidence="1">
    <location>
        <position position="1"/>
    </location>
</feature>
<evidence type="ECO:0000313" key="2">
    <source>
        <dbReference type="Proteomes" id="UP001165367"/>
    </source>
</evidence>
<dbReference type="RefSeq" id="WP_237877449.1">
    <property type="nucleotide sequence ID" value="NZ_JAKLTR010000042.1"/>
</dbReference>
<dbReference type="EMBL" id="JAKLTR010000042">
    <property type="protein sequence ID" value="MCG2618193.1"/>
    <property type="molecule type" value="Genomic_DNA"/>
</dbReference>
<accession>A0ABS9L110</accession>
<reference evidence="1" key="1">
    <citation type="submission" date="2022-01" db="EMBL/GenBank/DDBJ databases">
        <authorList>
            <person name="Jo J.-H."/>
            <person name="Im W.-T."/>
        </authorList>
    </citation>
    <scope>NUCLEOTIDE SEQUENCE</scope>
    <source>
        <strain evidence="1">NA20</strain>
    </source>
</reference>
<evidence type="ECO:0000313" key="1">
    <source>
        <dbReference type="EMBL" id="MCG2618193.1"/>
    </source>
</evidence>
<organism evidence="1 2">
    <name type="scientific">Terrimonas ginsenosidimutans</name>
    <dbReference type="NCBI Taxonomy" id="2908004"/>
    <lineage>
        <taxon>Bacteria</taxon>
        <taxon>Pseudomonadati</taxon>
        <taxon>Bacteroidota</taxon>
        <taxon>Chitinophagia</taxon>
        <taxon>Chitinophagales</taxon>
        <taxon>Chitinophagaceae</taxon>
        <taxon>Terrimonas</taxon>
    </lineage>
</organism>
<dbReference type="NCBIfam" id="TIGR03696">
    <property type="entry name" value="Rhs_assc_core"/>
    <property type="match status" value="1"/>
</dbReference>
<dbReference type="InterPro" id="IPR022385">
    <property type="entry name" value="Rhs_assc_core"/>
</dbReference>
<comment type="caution">
    <text evidence="1">The sequence shown here is derived from an EMBL/GenBank/DDBJ whole genome shotgun (WGS) entry which is preliminary data.</text>
</comment>
<evidence type="ECO:0008006" key="3">
    <source>
        <dbReference type="Google" id="ProtNLM"/>
    </source>
</evidence>
<proteinExistence type="predicted"/>